<dbReference type="HAMAP" id="MF_00101">
    <property type="entry name" value="AcpS"/>
    <property type="match status" value="1"/>
</dbReference>
<dbReference type="EMBL" id="JH767135">
    <property type="protein sequence ID" value="EQC40863.1"/>
    <property type="molecule type" value="Genomic_DNA"/>
</dbReference>
<dbReference type="NCBIfam" id="TIGR00556">
    <property type="entry name" value="pantethn_trn"/>
    <property type="match status" value="1"/>
</dbReference>
<protein>
    <recommendedName>
        <fullName evidence="8">4'-phosphopantetheinyl transferase domain-containing protein</fullName>
    </recommendedName>
</protein>
<sequence>MGIYGVGVDLVKTARLRQSYCAYGDRFLKRYLHPKEIAHFMTLLADDSAQGVTNQTQFLASRWAVKEATLKAFKSWRILFPEVYVDKQCAAVPPHVAATSGLPPRKASPVVPVLTFDGTTHSLASALAIQHTHVTISHDGDYTVATVVLET</sequence>
<keyword evidence="3" id="KW-0479">Metal-binding</keyword>
<evidence type="ECO:0000256" key="2">
    <source>
        <dbReference type="ARBA" id="ARBA00022679"/>
    </source>
</evidence>
<accession>T0S6R0</accession>
<dbReference type="Pfam" id="PF01648">
    <property type="entry name" value="ACPS"/>
    <property type="match status" value="1"/>
</dbReference>
<evidence type="ECO:0000256" key="4">
    <source>
        <dbReference type="ARBA" id="ARBA00022832"/>
    </source>
</evidence>
<dbReference type="Proteomes" id="UP000030762">
    <property type="component" value="Unassembled WGS sequence"/>
</dbReference>
<dbReference type="OMA" id="GHTERGQ"/>
<evidence type="ECO:0000256" key="6">
    <source>
        <dbReference type="ARBA" id="ARBA00023098"/>
    </source>
</evidence>
<dbReference type="RefSeq" id="XP_008605707.1">
    <property type="nucleotide sequence ID" value="XM_008607485.1"/>
</dbReference>
<dbReference type="SUPFAM" id="SSF56214">
    <property type="entry name" value="4'-phosphopantetheinyl transferase"/>
    <property type="match status" value="1"/>
</dbReference>
<evidence type="ECO:0000256" key="5">
    <source>
        <dbReference type="ARBA" id="ARBA00022842"/>
    </source>
</evidence>
<dbReference type="OrthoDB" id="15433at2759"/>
<dbReference type="eggNOG" id="ENOG502S2QX">
    <property type="taxonomic scope" value="Eukaryota"/>
</dbReference>
<dbReference type="AlphaFoldDB" id="T0S6R0"/>
<evidence type="ECO:0000256" key="3">
    <source>
        <dbReference type="ARBA" id="ARBA00022723"/>
    </source>
</evidence>
<evidence type="ECO:0000313" key="10">
    <source>
        <dbReference type="Proteomes" id="UP000030762"/>
    </source>
</evidence>
<feature type="domain" description="4'-phosphopantetheinyl transferase" evidence="8">
    <location>
        <begin position="5"/>
        <end position="74"/>
    </location>
</feature>
<dbReference type="InterPro" id="IPR004568">
    <property type="entry name" value="Ppantetheine-prot_Trfase_dom"/>
</dbReference>
<dbReference type="Gene3D" id="3.90.470.20">
    <property type="entry name" value="4'-phosphopantetheinyl transferase domain"/>
    <property type="match status" value="1"/>
</dbReference>
<keyword evidence="7" id="KW-0275">Fatty acid biosynthesis</keyword>
<dbReference type="STRING" id="1156394.T0S6R0"/>
<evidence type="ECO:0000256" key="7">
    <source>
        <dbReference type="ARBA" id="ARBA00023160"/>
    </source>
</evidence>
<evidence type="ECO:0000313" key="9">
    <source>
        <dbReference type="EMBL" id="EQC40863.1"/>
    </source>
</evidence>
<dbReference type="InterPro" id="IPR002582">
    <property type="entry name" value="ACPS"/>
</dbReference>
<proteinExistence type="inferred from homology"/>
<name>T0S6R0_SAPDV</name>
<keyword evidence="4" id="KW-0276">Fatty acid metabolism</keyword>
<evidence type="ECO:0000256" key="1">
    <source>
        <dbReference type="ARBA" id="ARBA00022516"/>
    </source>
</evidence>
<evidence type="ECO:0000259" key="8">
    <source>
        <dbReference type="Pfam" id="PF01648"/>
    </source>
</evidence>
<keyword evidence="1" id="KW-0444">Lipid biosynthesis</keyword>
<gene>
    <name evidence="9" type="ORF">SDRG_01929</name>
</gene>
<keyword evidence="5" id="KW-0460">Magnesium</keyword>
<dbReference type="GO" id="GO:0006633">
    <property type="term" value="P:fatty acid biosynthetic process"/>
    <property type="evidence" value="ECO:0007669"/>
    <property type="project" value="UniProtKB-KW"/>
</dbReference>
<keyword evidence="6" id="KW-0443">Lipid metabolism</keyword>
<keyword evidence="2" id="KW-0808">Transferase</keyword>
<dbReference type="GO" id="GO:0008897">
    <property type="term" value="F:holo-[acyl-carrier-protein] synthase activity"/>
    <property type="evidence" value="ECO:0007669"/>
    <property type="project" value="InterPro"/>
</dbReference>
<dbReference type="InParanoid" id="T0S6R0"/>
<reference evidence="9 10" key="1">
    <citation type="submission" date="2012-04" db="EMBL/GenBank/DDBJ databases">
        <title>The Genome Sequence of Saprolegnia declina VS20.</title>
        <authorList>
            <consortium name="The Broad Institute Genome Sequencing Platform"/>
            <person name="Russ C."/>
            <person name="Nusbaum C."/>
            <person name="Tyler B."/>
            <person name="van West P."/>
            <person name="Dieguez-Uribeondo J."/>
            <person name="de Bruijn I."/>
            <person name="Tripathy S."/>
            <person name="Jiang R."/>
            <person name="Young S.K."/>
            <person name="Zeng Q."/>
            <person name="Gargeya S."/>
            <person name="Fitzgerald M."/>
            <person name="Haas B."/>
            <person name="Abouelleil A."/>
            <person name="Alvarado L."/>
            <person name="Arachchi H.M."/>
            <person name="Berlin A."/>
            <person name="Chapman S.B."/>
            <person name="Goldberg J."/>
            <person name="Griggs A."/>
            <person name="Gujja S."/>
            <person name="Hansen M."/>
            <person name="Howarth C."/>
            <person name="Imamovic A."/>
            <person name="Larimer J."/>
            <person name="McCowen C."/>
            <person name="Montmayeur A."/>
            <person name="Murphy C."/>
            <person name="Neiman D."/>
            <person name="Pearson M."/>
            <person name="Priest M."/>
            <person name="Roberts A."/>
            <person name="Saif S."/>
            <person name="Shea T."/>
            <person name="Sisk P."/>
            <person name="Sykes S."/>
            <person name="Wortman J."/>
            <person name="Nusbaum C."/>
            <person name="Birren B."/>
        </authorList>
    </citation>
    <scope>NUCLEOTIDE SEQUENCE [LARGE SCALE GENOMIC DNA]</scope>
    <source>
        <strain evidence="9 10">VS20</strain>
    </source>
</reference>
<keyword evidence="10" id="KW-1185">Reference proteome</keyword>
<dbReference type="VEuPathDB" id="FungiDB:SDRG_01929"/>
<organism evidence="9 10">
    <name type="scientific">Saprolegnia diclina (strain VS20)</name>
    <dbReference type="NCBI Taxonomy" id="1156394"/>
    <lineage>
        <taxon>Eukaryota</taxon>
        <taxon>Sar</taxon>
        <taxon>Stramenopiles</taxon>
        <taxon>Oomycota</taxon>
        <taxon>Saprolegniomycetes</taxon>
        <taxon>Saprolegniales</taxon>
        <taxon>Saprolegniaceae</taxon>
        <taxon>Saprolegnia</taxon>
    </lineage>
</organism>
<dbReference type="GeneID" id="19942656"/>
<dbReference type="GO" id="GO:0000287">
    <property type="term" value="F:magnesium ion binding"/>
    <property type="evidence" value="ECO:0007669"/>
    <property type="project" value="InterPro"/>
</dbReference>
<dbReference type="InterPro" id="IPR008278">
    <property type="entry name" value="4-PPantetheinyl_Trfase_dom"/>
</dbReference>
<dbReference type="InterPro" id="IPR037143">
    <property type="entry name" value="4-PPantetheinyl_Trfase_dom_sf"/>
</dbReference>